<comment type="caution">
    <text evidence="1">The sequence shown here is derived from an EMBL/GenBank/DDBJ whole genome shotgun (WGS) entry which is preliminary data.</text>
</comment>
<dbReference type="SUPFAM" id="SSF53474">
    <property type="entry name" value="alpha/beta-Hydrolases"/>
    <property type="match status" value="1"/>
</dbReference>
<proteinExistence type="predicted"/>
<sequence length="408" mass="44138">MISEKDYNSLANEVYKVDSGKVSTPYKKGDTVAGGKYQVLATKDNTSNGMQAMAVAPVSQSGQVDYSNITIAYAGTNSDDPKDIDTDLQSVGEGSKKLTSGSDMSVNGVTIADSQFETALAFAKKIEKAYPKAKLTTTGHSLGGSLSMYVALKRKYQSTTYNGPDIHSMLSSKEIAYMKKHKRQFRNYRNPNDMIGNITGNETGSAIYVDMANKSGLSADHSLSNWKFDKKGNLVDKANNMADLGHVYDTVEGKVSAYMNHSFKAMKSKLGAGGYSGHEKIYLDYLSASTVAKGLGSTAQIGYDSIKGQVRAANEAADELYKSLTSKRPASVNKLTDEEILAIYAEEGLTYDYMVTQVKEHFDQKTAKASALSDNFTALSSHIERGMQDLVAKDNTLGGEISGWTHGM</sequence>
<organism evidence="1 2">
    <name type="scientific">Streptococcus macacae NCTC 11558</name>
    <dbReference type="NCBI Taxonomy" id="764298"/>
    <lineage>
        <taxon>Bacteria</taxon>
        <taxon>Bacillati</taxon>
        <taxon>Bacillota</taxon>
        <taxon>Bacilli</taxon>
        <taxon>Lactobacillales</taxon>
        <taxon>Streptococcaceae</taxon>
        <taxon>Streptococcus</taxon>
    </lineage>
</organism>
<protein>
    <submittedName>
        <fullName evidence="1">Triacylglycerol lipase</fullName>
    </submittedName>
</protein>
<keyword evidence="2" id="KW-1185">Reference proteome</keyword>
<dbReference type="RefSeq" id="WP_003078796.1">
    <property type="nucleotide sequence ID" value="NZ_AEUW02000001.1"/>
</dbReference>
<dbReference type="EMBL" id="AEUW02000001">
    <property type="protein sequence ID" value="EHJ51690.1"/>
    <property type="molecule type" value="Genomic_DNA"/>
</dbReference>
<dbReference type="InterPro" id="IPR029058">
    <property type="entry name" value="AB_hydrolase_fold"/>
</dbReference>
<dbReference type="Gene3D" id="3.40.50.1820">
    <property type="entry name" value="alpha/beta hydrolase"/>
    <property type="match status" value="1"/>
</dbReference>
<reference evidence="1 2" key="1">
    <citation type="journal article" date="2014" name="Int. J. Syst. Evol. Microbiol.">
        <title>Phylogenomics and the dynamic genome evolution of the genus Streptococcus.</title>
        <authorList>
            <consortium name="The Broad Institute Genome Sequencing Platform"/>
            <person name="Richards V.P."/>
            <person name="Palmer S.R."/>
            <person name="Pavinski Bitar P.D."/>
            <person name="Qin X."/>
            <person name="Weinstock G.M."/>
            <person name="Highlander S.K."/>
            <person name="Town C.D."/>
            <person name="Burne R.A."/>
            <person name="Stanhope M.J."/>
        </authorList>
    </citation>
    <scope>NUCLEOTIDE SEQUENCE [LARGE SCALE GENOMIC DNA]</scope>
    <source>
        <strain evidence="1 2">NCTC 11558</strain>
    </source>
</reference>
<evidence type="ECO:0000313" key="1">
    <source>
        <dbReference type="EMBL" id="EHJ51690.1"/>
    </source>
</evidence>
<dbReference type="GO" id="GO:0006629">
    <property type="term" value="P:lipid metabolic process"/>
    <property type="evidence" value="ECO:0007669"/>
    <property type="project" value="InterPro"/>
</dbReference>
<dbReference type="STRING" id="764298.STRMA_0920"/>
<accession>G5JVR4</accession>
<gene>
    <name evidence="1" type="ORF">STRMA_0920</name>
</gene>
<dbReference type="AlphaFoldDB" id="G5JVR4"/>
<dbReference type="eggNOG" id="COG5153">
    <property type="taxonomic scope" value="Bacteria"/>
</dbReference>
<dbReference type="Proteomes" id="UP000003573">
    <property type="component" value="Unassembled WGS sequence"/>
</dbReference>
<dbReference type="Pfam" id="PF26363">
    <property type="entry name" value="Phospholipase-like"/>
    <property type="match status" value="1"/>
</dbReference>
<evidence type="ECO:0000313" key="2">
    <source>
        <dbReference type="Proteomes" id="UP000003573"/>
    </source>
</evidence>
<name>G5JVR4_9STRE</name>